<protein>
    <submittedName>
        <fullName evidence="1">Uncharacterized protein</fullName>
    </submittedName>
</protein>
<accession>A0AAV4WE17</accession>
<dbReference type="Proteomes" id="UP001054837">
    <property type="component" value="Unassembled WGS sequence"/>
</dbReference>
<comment type="caution">
    <text evidence="1">The sequence shown here is derived from an EMBL/GenBank/DDBJ whole genome shotgun (WGS) entry which is preliminary data.</text>
</comment>
<proteinExistence type="predicted"/>
<reference evidence="1 2" key="1">
    <citation type="submission" date="2021-06" db="EMBL/GenBank/DDBJ databases">
        <title>Caerostris darwini draft genome.</title>
        <authorList>
            <person name="Kono N."/>
            <person name="Arakawa K."/>
        </authorList>
    </citation>
    <scope>NUCLEOTIDE SEQUENCE [LARGE SCALE GENOMIC DNA]</scope>
</reference>
<evidence type="ECO:0000313" key="1">
    <source>
        <dbReference type="EMBL" id="GIY80469.1"/>
    </source>
</evidence>
<keyword evidence="2" id="KW-1185">Reference proteome</keyword>
<name>A0AAV4WE17_9ARAC</name>
<sequence length="90" mass="10485">MHSLNCFHKNSRREWAPKTEENCGKSHFWKAFPFAEDPSLPSNIAAMYFWRLAVENCGKSHFWKAFPFAEDPSLPSNIAAMYFWRLAVVS</sequence>
<organism evidence="1 2">
    <name type="scientific">Caerostris darwini</name>
    <dbReference type="NCBI Taxonomy" id="1538125"/>
    <lineage>
        <taxon>Eukaryota</taxon>
        <taxon>Metazoa</taxon>
        <taxon>Ecdysozoa</taxon>
        <taxon>Arthropoda</taxon>
        <taxon>Chelicerata</taxon>
        <taxon>Arachnida</taxon>
        <taxon>Araneae</taxon>
        <taxon>Araneomorphae</taxon>
        <taxon>Entelegynae</taxon>
        <taxon>Araneoidea</taxon>
        <taxon>Araneidae</taxon>
        <taxon>Caerostris</taxon>
    </lineage>
</organism>
<evidence type="ECO:0000313" key="2">
    <source>
        <dbReference type="Proteomes" id="UP001054837"/>
    </source>
</evidence>
<dbReference type="EMBL" id="BPLQ01014509">
    <property type="protein sequence ID" value="GIY80469.1"/>
    <property type="molecule type" value="Genomic_DNA"/>
</dbReference>
<gene>
    <name evidence="1" type="ORF">CDAR_596681</name>
</gene>
<dbReference type="AlphaFoldDB" id="A0AAV4WE17"/>